<keyword evidence="2 9" id="KW-0963">Cytoplasm</keyword>
<proteinExistence type="inferred from homology"/>
<dbReference type="NCBIfam" id="TIGR00109">
    <property type="entry name" value="hemH"/>
    <property type="match status" value="1"/>
</dbReference>
<name>A0A327MFE1_9PROT</name>
<evidence type="ECO:0000313" key="12">
    <source>
        <dbReference type="EMBL" id="RAI61136.1"/>
    </source>
</evidence>
<comment type="catalytic activity">
    <reaction evidence="9 10">
        <text>heme b + 2 H(+) = protoporphyrin IX + Fe(2+)</text>
        <dbReference type="Rhea" id="RHEA:22584"/>
        <dbReference type="ChEBI" id="CHEBI:15378"/>
        <dbReference type="ChEBI" id="CHEBI:29033"/>
        <dbReference type="ChEBI" id="CHEBI:57306"/>
        <dbReference type="ChEBI" id="CHEBI:60344"/>
        <dbReference type="EC" id="4.98.1.1"/>
    </reaction>
</comment>
<dbReference type="InterPro" id="IPR033659">
    <property type="entry name" value="Ferrochelatase_N"/>
</dbReference>
<dbReference type="EMBL" id="QLIX01000001">
    <property type="protein sequence ID" value="RAI61136.1"/>
    <property type="molecule type" value="Genomic_DNA"/>
</dbReference>
<keyword evidence="13" id="KW-1185">Reference proteome</keyword>
<dbReference type="PANTHER" id="PTHR11108">
    <property type="entry name" value="FERROCHELATASE"/>
    <property type="match status" value="1"/>
</dbReference>
<dbReference type="GO" id="GO:0006783">
    <property type="term" value="P:heme biosynthetic process"/>
    <property type="evidence" value="ECO:0007669"/>
    <property type="project" value="UniProtKB-UniRule"/>
</dbReference>
<evidence type="ECO:0000256" key="1">
    <source>
        <dbReference type="ARBA" id="ARBA00007718"/>
    </source>
</evidence>
<evidence type="ECO:0000256" key="9">
    <source>
        <dbReference type="HAMAP-Rule" id="MF_00323"/>
    </source>
</evidence>
<protein>
    <recommendedName>
        <fullName evidence="9 10">Ferrochelatase</fullName>
        <ecNumber evidence="9 10">4.98.1.1</ecNumber>
    </recommendedName>
    <alternativeName>
        <fullName evidence="9">Heme synthase</fullName>
    </alternativeName>
    <alternativeName>
        <fullName evidence="9">Protoheme ferro-lyase</fullName>
    </alternativeName>
</protein>
<keyword evidence="3 9" id="KW-0479">Metal-binding</keyword>
<feature type="binding site" evidence="9">
    <location>
        <position position="215"/>
    </location>
    <ligand>
        <name>Fe(2+)</name>
        <dbReference type="ChEBI" id="CHEBI:29033"/>
    </ligand>
</feature>
<comment type="caution">
    <text evidence="12">The sequence shown here is derived from an EMBL/GenBank/DDBJ whole genome shotgun (WGS) entry which is preliminary data.</text>
</comment>
<keyword evidence="5 9" id="KW-0350">Heme biosynthesis</keyword>
<dbReference type="GO" id="GO:0046872">
    <property type="term" value="F:metal ion binding"/>
    <property type="evidence" value="ECO:0007669"/>
    <property type="project" value="UniProtKB-KW"/>
</dbReference>
<evidence type="ECO:0000256" key="6">
    <source>
        <dbReference type="ARBA" id="ARBA00023239"/>
    </source>
</evidence>
<comment type="subcellular location">
    <subcellularLocation>
        <location evidence="9 10">Cytoplasm</location>
    </subcellularLocation>
</comment>
<keyword evidence="7 9" id="KW-0627">Porphyrin biosynthesis</keyword>
<dbReference type="GO" id="GO:0005737">
    <property type="term" value="C:cytoplasm"/>
    <property type="evidence" value="ECO:0007669"/>
    <property type="project" value="UniProtKB-SubCell"/>
</dbReference>
<evidence type="ECO:0000256" key="3">
    <source>
        <dbReference type="ARBA" id="ARBA00022723"/>
    </source>
</evidence>
<comment type="pathway">
    <text evidence="9 10">Porphyrin-containing compound metabolism; protoheme biosynthesis; protoheme from protoporphyrin-IX: step 1/1.</text>
</comment>
<keyword evidence="6 9" id="KW-0456">Lyase</keyword>
<organism evidence="12 13">
    <name type="scientific">Roseicella frigidaeris</name>
    <dbReference type="NCBI Taxonomy" id="2230885"/>
    <lineage>
        <taxon>Bacteria</taxon>
        <taxon>Pseudomonadati</taxon>
        <taxon>Pseudomonadota</taxon>
        <taxon>Alphaproteobacteria</taxon>
        <taxon>Acetobacterales</taxon>
        <taxon>Roseomonadaceae</taxon>
        <taxon>Roseicella</taxon>
    </lineage>
</organism>
<dbReference type="SUPFAM" id="SSF53800">
    <property type="entry name" value="Chelatase"/>
    <property type="match status" value="1"/>
</dbReference>
<evidence type="ECO:0000256" key="11">
    <source>
        <dbReference type="SAM" id="MobiDB-lite"/>
    </source>
</evidence>
<dbReference type="UniPathway" id="UPA00252">
    <property type="reaction ID" value="UER00325"/>
</dbReference>
<dbReference type="PROSITE" id="PS00534">
    <property type="entry name" value="FERROCHELATASE"/>
    <property type="match status" value="1"/>
</dbReference>
<dbReference type="OrthoDB" id="9809741at2"/>
<dbReference type="Pfam" id="PF00762">
    <property type="entry name" value="Ferrochelatase"/>
    <property type="match status" value="1"/>
</dbReference>
<dbReference type="HAMAP" id="MF_00323">
    <property type="entry name" value="Ferrochelatase"/>
    <property type="match status" value="1"/>
</dbReference>
<dbReference type="CDD" id="cd00419">
    <property type="entry name" value="Ferrochelatase_C"/>
    <property type="match status" value="1"/>
</dbReference>
<dbReference type="InterPro" id="IPR019772">
    <property type="entry name" value="Ferrochelatase_AS"/>
</dbReference>
<evidence type="ECO:0000256" key="2">
    <source>
        <dbReference type="ARBA" id="ARBA00022490"/>
    </source>
</evidence>
<keyword evidence="4 9" id="KW-0408">Iron</keyword>
<accession>A0A327MFE1</accession>
<dbReference type="AlphaFoldDB" id="A0A327MFE1"/>
<reference evidence="13" key="1">
    <citation type="submission" date="2018-06" db="EMBL/GenBank/DDBJ databases">
        <authorList>
            <person name="Khan S.A."/>
        </authorList>
    </citation>
    <scope>NUCLEOTIDE SEQUENCE [LARGE SCALE GENOMIC DNA]</scope>
    <source>
        <strain evidence="13">DB-1506</strain>
    </source>
</reference>
<comment type="similarity">
    <text evidence="1 9 10">Belongs to the ferrochelatase family.</text>
</comment>
<dbReference type="InterPro" id="IPR001015">
    <property type="entry name" value="Ferrochelatase"/>
</dbReference>
<dbReference type="FunFam" id="3.40.50.1400:FF:000002">
    <property type="entry name" value="Ferrochelatase"/>
    <property type="match status" value="1"/>
</dbReference>
<dbReference type="EC" id="4.98.1.1" evidence="9 10"/>
<evidence type="ECO:0000256" key="5">
    <source>
        <dbReference type="ARBA" id="ARBA00023133"/>
    </source>
</evidence>
<comment type="catalytic activity">
    <reaction evidence="8">
        <text>Fe-coproporphyrin III + 2 H(+) = coproporphyrin III + Fe(2+)</text>
        <dbReference type="Rhea" id="RHEA:49572"/>
        <dbReference type="ChEBI" id="CHEBI:15378"/>
        <dbReference type="ChEBI" id="CHEBI:29033"/>
        <dbReference type="ChEBI" id="CHEBI:68438"/>
        <dbReference type="ChEBI" id="CHEBI:131725"/>
        <dbReference type="EC" id="4.99.1.9"/>
    </reaction>
    <physiologicalReaction direction="right-to-left" evidence="8">
        <dbReference type="Rhea" id="RHEA:49574"/>
    </physiologicalReaction>
</comment>
<dbReference type="PANTHER" id="PTHR11108:SF1">
    <property type="entry name" value="FERROCHELATASE, MITOCHONDRIAL"/>
    <property type="match status" value="1"/>
</dbReference>
<dbReference type="InterPro" id="IPR033644">
    <property type="entry name" value="Ferrochelatase_C"/>
</dbReference>
<feature type="compositionally biased region" description="Low complexity" evidence="11">
    <location>
        <begin position="349"/>
        <end position="362"/>
    </location>
</feature>
<dbReference type="CDD" id="cd03411">
    <property type="entry name" value="Ferrochelatase_N"/>
    <property type="match status" value="1"/>
</dbReference>
<dbReference type="Proteomes" id="UP000249065">
    <property type="component" value="Unassembled WGS sequence"/>
</dbReference>
<evidence type="ECO:0000256" key="10">
    <source>
        <dbReference type="RuleBase" id="RU000607"/>
    </source>
</evidence>
<gene>
    <name evidence="9" type="primary">hemH</name>
    <name evidence="12" type="ORF">DOO78_02730</name>
</gene>
<evidence type="ECO:0000313" key="13">
    <source>
        <dbReference type="Proteomes" id="UP000249065"/>
    </source>
</evidence>
<dbReference type="RefSeq" id="WP_111468244.1">
    <property type="nucleotide sequence ID" value="NZ_QLIX01000001.1"/>
</dbReference>
<feature type="region of interest" description="Disordered" evidence="11">
    <location>
        <begin position="349"/>
        <end position="369"/>
    </location>
</feature>
<evidence type="ECO:0000256" key="4">
    <source>
        <dbReference type="ARBA" id="ARBA00023004"/>
    </source>
</evidence>
<sequence length="369" mass="40625">MQAGASRPAPEAPPARGGRIGVLLVNLGTPDGTGYWAIRRYLSEFLSDRRVIEANPLWWQPLLQGVILTTRPFRTGAAYRAIWREDRNESPLRHITRGQAARLAAAWPQEGTGVMIDWAMRYGKPSIAERLQALVTRGCDRVLLVPLYPQYSATTTASVNDAAFRALQGMRRQPALRIAAPFADHPAYIEAQARRIRDTLDGLTWTPELLLGSFHGLPQRYARAGDPYPAECARTMAALRRALDRTVEDMPIGFQSRFGREPWLQPCTAQHVAALAARGVRRLAVVAPGFLADCVETLEELGLALRSSFLRAGGERFCLVPCLNDGPEMTGLLDAILRQELAGWLAPARTATPDPRAGTARRSMQQGEA</sequence>
<comment type="function">
    <text evidence="9 10">Catalyzes the ferrous insertion into protoporphyrin IX.</text>
</comment>
<evidence type="ECO:0000256" key="8">
    <source>
        <dbReference type="ARBA" id="ARBA00024536"/>
    </source>
</evidence>
<feature type="binding site" evidence="9">
    <location>
        <position position="296"/>
    </location>
    <ligand>
        <name>Fe(2+)</name>
        <dbReference type="ChEBI" id="CHEBI:29033"/>
    </ligand>
</feature>
<dbReference type="GO" id="GO:0004325">
    <property type="term" value="F:ferrochelatase activity"/>
    <property type="evidence" value="ECO:0007669"/>
    <property type="project" value="UniProtKB-UniRule"/>
</dbReference>
<dbReference type="Gene3D" id="3.40.50.1400">
    <property type="match status" value="2"/>
</dbReference>
<evidence type="ECO:0000256" key="7">
    <source>
        <dbReference type="ARBA" id="ARBA00023244"/>
    </source>
</evidence>